<dbReference type="AlphaFoldDB" id="A0A1L9REN8"/>
<keyword evidence="4" id="KW-1185">Reference proteome</keyword>
<feature type="compositionally biased region" description="Acidic residues" evidence="1">
    <location>
        <begin position="197"/>
        <end position="225"/>
    </location>
</feature>
<dbReference type="OrthoDB" id="3800761at2759"/>
<evidence type="ECO:0000259" key="2">
    <source>
        <dbReference type="Pfam" id="PF13391"/>
    </source>
</evidence>
<dbReference type="GeneID" id="63747119"/>
<proteinExistence type="predicted"/>
<dbReference type="RefSeq" id="XP_040687063.1">
    <property type="nucleotide sequence ID" value="XM_040831271.1"/>
</dbReference>
<evidence type="ECO:0000256" key="1">
    <source>
        <dbReference type="SAM" id="MobiDB-lite"/>
    </source>
</evidence>
<organism evidence="3 4">
    <name type="scientific">Aspergillus wentii DTO 134E9</name>
    <dbReference type="NCBI Taxonomy" id="1073089"/>
    <lineage>
        <taxon>Eukaryota</taxon>
        <taxon>Fungi</taxon>
        <taxon>Dikarya</taxon>
        <taxon>Ascomycota</taxon>
        <taxon>Pezizomycotina</taxon>
        <taxon>Eurotiomycetes</taxon>
        <taxon>Eurotiomycetidae</taxon>
        <taxon>Eurotiales</taxon>
        <taxon>Aspergillaceae</taxon>
        <taxon>Aspergillus</taxon>
        <taxon>Aspergillus subgen. Cremei</taxon>
    </lineage>
</organism>
<dbReference type="Pfam" id="PF13391">
    <property type="entry name" value="HNH_2"/>
    <property type="match status" value="1"/>
</dbReference>
<accession>A0A1L9REN8</accession>
<gene>
    <name evidence="3" type="ORF">ASPWEDRAFT_174794</name>
</gene>
<dbReference type="EMBL" id="KV878214">
    <property type="protein sequence ID" value="OJJ33386.1"/>
    <property type="molecule type" value="Genomic_DNA"/>
</dbReference>
<dbReference type="STRING" id="1073089.A0A1L9REN8"/>
<feature type="region of interest" description="Disordered" evidence="1">
    <location>
        <begin position="188"/>
        <end position="265"/>
    </location>
</feature>
<name>A0A1L9REN8_ASPWE</name>
<feature type="domain" description="HNH nuclease" evidence="2">
    <location>
        <begin position="5"/>
        <end position="56"/>
    </location>
</feature>
<dbReference type="Proteomes" id="UP000184383">
    <property type="component" value="Unassembled WGS sequence"/>
</dbReference>
<evidence type="ECO:0000313" key="3">
    <source>
        <dbReference type="EMBL" id="OJJ33386.1"/>
    </source>
</evidence>
<protein>
    <recommendedName>
        <fullName evidence="2">HNH nuclease domain-containing protein</fullName>
    </recommendedName>
</protein>
<sequence>MCWACDAPSLEVAHVVARQDTAINELTARGLIDFDLKSKQNTVGLCPNCHGWFDNAMDPGFCFLPADLDFFIRFELKDRAKRRAARVNDSPDPGRKVPNARQYQRYQERVGDIEVGGTGGLYDLLYLLKNQPRVTQPRAWNGHPLASIRRAFGLLGSPRTSKIPETVLDKLLILRDLYFRDDGDRVLEKHGLTLPPPDEDNEAGDEEDNEEDEFEADDEKEEDYEERPPKRVKRVQKSTHGGGEPSRNRAIKEEDNWEFGPSSTTENVVTRYAPLILSSGSI</sequence>
<evidence type="ECO:0000313" key="4">
    <source>
        <dbReference type="Proteomes" id="UP000184383"/>
    </source>
</evidence>
<dbReference type="VEuPathDB" id="FungiDB:ASPWEDRAFT_174794"/>
<dbReference type="InterPro" id="IPR003615">
    <property type="entry name" value="HNH_nuc"/>
</dbReference>
<reference evidence="4" key="1">
    <citation type="journal article" date="2017" name="Genome Biol.">
        <title>Comparative genomics reveals high biological diversity and specific adaptations in the industrially and medically important fungal genus Aspergillus.</title>
        <authorList>
            <person name="de Vries R.P."/>
            <person name="Riley R."/>
            <person name="Wiebenga A."/>
            <person name="Aguilar-Osorio G."/>
            <person name="Amillis S."/>
            <person name="Uchima C.A."/>
            <person name="Anderluh G."/>
            <person name="Asadollahi M."/>
            <person name="Askin M."/>
            <person name="Barry K."/>
            <person name="Battaglia E."/>
            <person name="Bayram O."/>
            <person name="Benocci T."/>
            <person name="Braus-Stromeyer S.A."/>
            <person name="Caldana C."/>
            <person name="Canovas D."/>
            <person name="Cerqueira G.C."/>
            <person name="Chen F."/>
            <person name="Chen W."/>
            <person name="Choi C."/>
            <person name="Clum A."/>
            <person name="Dos Santos R.A."/>
            <person name="Damasio A.R."/>
            <person name="Diallinas G."/>
            <person name="Emri T."/>
            <person name="Fekete E."/>
            <person name="Flipphi M."/>
            <person name="Freyberg S."/>
            <person name="Gallo A."/>
            <person name="Gournas C."/>
            <person name="Habgood R."/>
            <person name="Hainaut M."/>
            <person name="Harispe M.L."/>
            <person name="Henrissat B."/>
            <person name="Hilden K.S."/>
            <person name="Hope R."/>
            <person name="Hossain A."/>
            <person name="Karabika E."/>
            <person name="Karaffa L."/>
            <person name="Karanyi Z."/>
            <person name="Krasevec N."/>
            <person name="Kuo A."/>
            <person name="Kusch H."/>
            <person name="LaButti K."/>
            <person name="Lagendijk E.L."/>
            <person name="Lapidus A."/>
            <person name="Levasseur A."/>
            <person name="Lindquist E."/>
            <person name="Lipzen A."/>
            <person name="Logrieco A.F."/>
            <person name="MacCabe A."/>
            <person name="Maekelae M.R."/>
            <person name="Malavazi I."/>
            <person name="Melin P."/>
            <person name="Meyer V."/>
            <person name="Mielnichuk N."/>
            <person name="Miskei M."/>
            <person name="Molnar A.P."/>
            <person name="Mule G."/>
            <person name="Ngan C.Y."/>
            <person name="Orejas M."/>
            <person name="Orosz E."/>
            <person name="Ouedraogo J.P."/>
            <person name="Overkamp K.M."/>
            <person name="Park H.-S."/>
            <person name="Perrone G."/>
            <person name="Piumi F."/>
            <person name="Punt P.J."/>
            <person name="Ram A.F."/>
            <person name="Ramon A."/>
            <person name="Rauscher S."/>
            <person name="Record E."/>
            <person name="Riano-Pachon D.M."/>
            <person name="Robert V."/>
            <person name="Roehrig J."/>
            <person name="Ruller R."/>
            <person name="Salamov A."/>
            <person name="Salih N.S."/>
            <person name="Samson R.A."/>
            <person name="Sandor E."/>
            <person name="Sanguinetti M."/>
            <person name="Schuetze T."/>
            <person name="Sepcic K."/>
            <person name="Shelest E."/>
            <person name="Sherlock G."/>
            <person name="Sophianopoulou V."/>
            <person name="Squina F.M."/>
            <person name="Sun H."/>
            <person name="Susca A."/>
            <person name="Todd R.B."/>
            <person name="Tsang A."/>
            <person name="Unkles S.E."/>
            <person name="van de Wiele N."/>
            <person name="van Rossen-Uffink D."/>
            <person name="Oliveira J.V."/>
            <person name="Vesth T.C."/>
            <person name="Visser J."/>
            <person name="Yu J.-H."/>
            <person name="Zhou M."/>
            <person name="Andersen M.R."/>
            <person name="Archer D.B."/>
            <person name="Baker S.E."/>
            <person name="Benoit I."/>
            <person name="Brakhage A.A."/>
            <person name="Braus G.H."/>
            <person name="Fischer R."/>
            <person name="Frisvad J.C."/>
            <person name="Goldman G.H."/>
            <person name="Houbraken J."/>
            <person name="Oakley B."/>
            <person name="Pocsi I."/>
            <person name="Scazzocchio C."/>
            <person name="Seiboth B."/>
            <person name="vanKuyk P.A."/>
            <person name="Wortman J."/>
            <person name="Dyer P.S."/>
            <person name="Grigoriev I.V."/>
        </authorList>
    </citation>
    <scope>NUCLEOTIDE SEQUENCE [LARGE SCALE GENOMIC DNA]</scope>
    <source>
        <strain evidence="4">DTO 134E9</strain>
    </source>
</reference>